<evidence type="ECO:0008006" key="4">
    <source>
        <dbReference type="Google" id="ProtNLM"/>
    </source>
</evidence>
<comment type="caution">
    <text evidence="2">The sequence shown here is derived from an EMBL/GenBank/DDBJ whole genome shotgun (WGS) entry which is preliminary data.</text>
</comment>
<feature type="compositionally biased region" description="Acidic residues" evidence="1">
    <location>
        <begin position="684"/>
        <end position="697"/>
    </location>
</feature>
<dbReference type="SUPFAM" id="SSF52047">
    <property type="entry name" value="RNI-like"/>
    <property type="match status" value="1"/>
</dbReference>
<evidence type="ECO:0000256" key="1">
    <source>
        <dbReference type="SAM" id="MobiDB-lite"/>
    </source>
</evidence>
<dbReference type="OrthoDB" id="2390953at2759"/>
<reference evidence="2" key="1">
    <citation type="journal article" date="2020" name="Fungal Divers.">
        <title>Resolving the Mortierellaceae phylogeny through synthesis of multi-gene phylogenetics and phylogenomics.</title>
        <authorList>
            <person name="Vandepol N."/>
            <person name="Liber J."/>
            <person name="Desiro A."/>
            <person name="Na H."/>
            <person name="Kennedy M."/>
            <person name="Barry K."/>
            <person name="Grigoriev I.V."/>
            <person name="Miller A.N."/>
            <person name="O'Donnell K."/>
            <person name="Stajich J.E."/>
            <person name="Bonito G."/>
        </authorList>
    </citation>
    <scope>NUCLEOTIDE SEQUENCE</scope>
    <source>
        <strain evidence="2">NVP60</strain>
    </source>
</reference>
<evidence type="ECO:0000313" key="3">
    <source>
        <dbReference type="Proteomes" id="UP000823405"/>
    </source>
</evidence>
<keyword evidence="3" id="KW-1185">Reference proteome</keyword>
<feature type="region of interest" description="Disordered" evidence="1">
    <location>
        <begin position="684"/>
        <end position="711"/>
    </location>
</feature>
<feature type="compositionally biased region" description="Low complexity" evidence="1">
    <location>
        <begin position="408"/>
        <end position="427"/>
    </location>
</feature>
<organism evidence="2 3">
    <name type="scientific">Linnemannia gamsii</name>
    <dbReference type="NCBI Taxonomy" id="64522"/>
    <lineage>
        <taxon>Eukaryota</taxon>
        <taxon>Fungi</taxon>
        <taxon>Fungi incertae sedis</taxon>
        <taxon>Mucoromycota</taxon>
        <taxon>Mortierellomycotina</taxon>
        <taxon>Mortierellomycetes</taxon>
        <taxon>Mortierellales</taxon>
        <taxon>Mortierellaceae</taxon>
        <taxon>Linnemannia</taxon>
    </lineage>
</organism>
<feature type="compositionally biased region" description="Low complexity" evidence="1">
    <location>
        <begin position="794"/>
        <end position="807"/>
    </location>
</feature>
<protein>
    <recommendedName>
        <fullName evidence="4">F-box domain-containing protein</fullName>
    </recommendedName>
</protein>
<feature type="region of interest" description="Disordered" evidence="1">
    <location>
        <begin position="786"/>
        <end position="811"/>
    </location>
</feature>
<feature type="region of interest" description="Disordered" evidence="1">
    <location>
        <begin position="1"/>
        <end position="30"/>
    </location>
</feature>
<dbReference type="Proteomes" id="UP000823405">
    <property type="component" value="Unassembled WGS sequence"/>
</dbReference>
<proteinExistence type="predicted"/>
<sequence length="896" mass="99236">MPPLSSHTQQQKQYQQQRHPPDLPPPPHHPLLIPELRDQITETFTVQDFTHCLLVNRLWNKVFTPYLYHTIILRQKDLERAKTGGVASAASSFSHYGHWVRHLDLRMGDPDTTLDIIRGCCPWMETIKLNFGCLLEEQFELYILGIQSPALLTPFGGVRDPMQATILQQWMTAAPPTTNTSTGASAGSTLLLPPPQEKRRRSVGTEISTTAKTVLSDDKDKQILGITKARRNSINAFPNLFPLSCAPIYEHSGVVPVAITVPPTIATTLTITDTAIDHKTDSTTTASTAIVNTTLWRIPSDCNGFLSNSIKNLQLQVPGDSLYAVLLWLTRAGLDGRLQGLRSFRLSGQESSAVFGVPSSAIHDFLAAHLGLEQLTLLSIQVEPAPPEIPWDCLEGSEGSEMLQLMVDSGSSPTPTTVTASTTADSGETTKDAGTQSDTDPEAAMAAITEALTAAVAKSSAQAAVYKGIHYKTHTLDYFADLIATSQSTLEDIKSADPEATRSKVMDLHIFQDGQLGPLLSRLPHLLRLTTEFFERSRISPDLLLPIQASCRSLVSFTYLGKPSCPFADRYPRNNHPSPDPFFNHWELFMQELVHLKELFLLNANLRDEDMRILVGHGHDRIRVLRVKGETRLTWHGARMVLENCSKLEECTLTCYGPIDELFASTGHPVVLLHSTNATTAIEVEEGGPSESEDLQEPEPPQSLGRPEPPGWASKNTLHSLCLSGMVLYNDEVNRQLFARLKKLHHLRGLTIAGRGMTLEGLLGENLRLLALEDERLEQEELEAYRQRHEAESGRSGSQGEGSSTSSPVRCTTCNAPVSTTTGGNHICKKRRGSLYPQLETLDLPRLSQKLSSKDLIQLLKELPRLRWMDCGGAYELETLMWLDTRRRDLSQTFSR</sequence>
<feature type="compositionally biased region" description="Low complexity" evidence="1">
    <location>
        <begin position="175"/>
        <end position="189"/>
    </location>
</feature>
<name>A0A9P6UJF1_9FUNG</name>
<dbReference type="AlphaFoldDB" id="A0A9P6UJF1"/>
<gene>
    <name evidence="2" type="ORF">BGZ97_000145</name>
</gene>
<feature type="region of interest" description="Disordered" evidence="1">
    <location>
        <begin position="408"/>
        <end position="439"/>
    </location>
</feature>
<accession>A0A9P6UJF1</accession>
<dbReference type="InterPro" id="IPR032675">
    <property type="entry name" value="LRR_dom_sf"/>
</dbReference>
<dbReference type="EMBL" id="JAAAIN010001017">
    <property type="protein sequence ID" value="KAG0308160.1"/>
    <property type="molecule type" value="Genomic_DNA"/>
</dbReference>
<evidence type="ECO:0000313" key="2">
    <source>
        <dbReference type="EMBL" id="KAG0308160.1"/>
    </source>
</evidence>
<feature type="region of interest" description="Disordered" evidence="1">
    <location>
        <begin position="175"/>
        <end position="204"/>
    </location>
</feature>
<dbReference type="Gene3D" id="3.80.10.10">
    <property type="entry name" value="Ribonuclease Inhibitor"/>
    <property type="match status" value="1"/>
</dbReference>